<dbReference type="InterPro" id="IPR036390">
    <property type="entry name" value="WH_DNA-bd_sf"/>
</dbReference>
<dbReference type="AlphaFoldDB" id="A0A556AJ08"/>
<dbReference type="Gene3D" id="1.10.10.10">
    <property type="entry name" value="Winged helix-like DNA-binding domain superfamily/Winged helix DNA-binding domain"/>
    <property type="match status" value="1"/>
</dbReference>
<dbReference type="Proteomes" id="UP000318405">
    <property type="component" value="Unassembled WGS sequence"/>
</dbReference>
<protein>
    <submittedName>
        <fullName evidence="2">Helix-turn-helix transcriptional regulator</fullName>
    </submittedName>
</protein>
<dbReference type="Pfam" id="PF12840">
    <property type="entry name" value="HTH_20"/>
    <property type="match status" value="1"/>
</dbReference>
<dbReference type="SMART" id="SM00418">
    <property type="entry name" value="HTH_ARSR"/>
    <property type="match status" value="1"/>
</dbReference>
<evidence type="ECO:0000313" key="2">
    <source>
        <dbReference type="EMBL" id="TSH92850.1"/>
    </source>
</evidence>
<dbReference type="PROSITE" id="PS50987">
    <property type="entry name" value="HTH_ARSR_2"/>
    <property type="match status" value="1"/>
</dbReference>
<sequence>MSSDAEFEQDRIFKALSHRRRRELLDRLRDGPQTTGALCAAFADMDRCTVMLHLRVLADAGLVVSRRQGRERWNYLNALPIRHIHDRWISEYASPAVELLVRLDAAPGDARAAAGRA</sequence>
<feature type="domain" description="HTH arsR-type" evidence="1">
    <location>
        <begin position="1"/>
        <end position="96"/>
    </location>
</feature>
<proteinExistence type="predicted"/>
<comment type="caution">
    <text evidence="2">The sequence shown here is derived from an EMBL/GenBank/DDBJ whole genome shotgun (WGS) entry which is preliminary data.</text>
</comment>
<dbReference type="PRINTS" id="PR00778">
    <property type="entry name" value="HTHARSR"/>
</dbReference>
<dbReference type="InterPro" id="IPR036388">
    <property type="entry name" value="WH-like_DNA-bd_sf"/>
</dbReference>
<dbReference type="RefSeq" id="WP_143949216.1">
    <property type="nucleotide sequence ID" value="NZ_BAABMB010000001.1"/>
</dbReference>
<dbReference type="SUPFAM" id="SSF46785">
    <property type="entry name" value="Winged helix' DNA-binding domain"/>
    <property type="match status" value="1"/>
</dbReference>
<evidence type="ECO:0000313" key="3">
    <source>
        <dbReference type="Proteomes" id="UP000318405"/>
    </source>
</evidence>
<dbReference type="PANTHER" id="PTHR38600">
    <property type="entry name" value="TRANSCRIPTIONAL REGULATORY PROTEIN"/>
    <property type="match status" value="1"/>
</dbReference>
<dbReference type="InterPro" id="IPR001845">
    <property type="entry name" value="HTH_ArsR_DNA-bd_dom"/>
</dbReference>
<gene>
    <name evidence="2" type="ORF">FOZ76_15760</name>
</gene>
<dbReference type="PANTHER" id="PTHR38600:SF1">
    <property type="entry name" value="TRANSCRIPTIONAL REGULATORY PROTEIN"/>
    <property type="match status" value="1"/>
</dbReference>
<accession>A0A556AJ08</accession>
<dbReference type="GO" id="GO:0003700">
    <property type="term" value="F:DNA-binding transcription factor activity"/>
    <property type="evidence" value="ECO:0007669"/>
    <property type="project" value="InterPro"/>
</dbReference>
<name>A0A556AJ08_9BURK</name>
<keyword evidence="3" id="KW-1185">Reference proteome</keyword>
<reference evidence="2 3" key="1">
    <citation type="submission" date="2019-07" db="EMBL/GenBank/DDBJ databases">
        <title>Qingshengfaniella alkalisoli gen. nov., sp. nov., isolated from saline soil.</title>
        <authorList>
            <person name="Xu L."/>
            <person name="Huang X.-X."/>
            <person name="Sun J.-Q."/>
        </authorList>
    </citation>
    <scope>NUCLEOTIDE SEQUENCE [LARGE SCALE GENOMIC DNA]</scope>
    <source>
        <strain evidence="2 3">DSM 27279</strain>
    </source>
</reference>
<organism evidence="2 3">
    <name type="scientific">Verticiella sediminum</name>
    <dbReference type="NCBI Taxonomy" id="1247510"/>
    <lineage>
        <taxon>Bacteria</taxon>
        <taxon>Pseudomonadati</taxon>
        <taxon>Pseudomonadota</taxon>
        <taxon>Betaproteobacteria</taxon>
        <taxon>Burkholderiales</taxon>
        <taxon>Alcaligenaceae</taxon>
        <taxon>Verticiella</taxon>
    </lineage>
</organism>
<evidence type="ECO:0000259" key="1">
    <source>
        <dbReference type="PROSITE" id="PS50987"/>
    </source>
</evidence>
<dbReference type="EMBL" id="VLTJ01000029">
    <property type="protein sequence ID" value="TSH92850.1"/>
    <property type="molecule type" value="Genomic_DNA"/>
</dbReference>
<dbReference type="OrthoDB" id="9791888at2"/>